<dbReference type="Gene3D" id="3.40.50.2000">
    <property type="entry name" value="Glycogen Phosphorylase B"/>
    <property type="match status" value="2"/>
</dbReference>
<evidence type="ECO:0000256" key="2">
    <source>
        <dbReference type="ARBA" id="ARBA00012588"/>
    </source>
</evidence>
<dbReference type="GO" id="GO:0009011">
    <property type="term" value="F:alpha-1,4-glucan glucosyltransferase (ADP-glucose donor) activity"/>
    <property type="evidence" value="ECO:0007669"/>
    <property type="project" value="UniProtKB-EC"/>
</dbReference>
<sequence>MLKREEIWIITREYAGIAEAGGVKNVAQSLSEGLARLGKKVTVFIPKYGCVTDFALELFSAEIRSAGKTYPVTFSKTHSGTVDILFVESPVFAEKHAVYTYTERDEKTIPGAVRGQGHADADNMNAVFQLAVLVYAEKTGSAPAVVHCQDGHTAIIPALAREGSAYFGDVRALFRHTGFVTTVHNAGAGYRQVIYDPEYARALTGLPEGVLDKSVFHGRVEPFLLAAEYGLLSTVSPWYAEELVSPACDKDTDGLSGEFARRGIQITGITNGIDFHRYDPSNPAKSYLPFPYMPWFKDLRGKYRFREMLLKNQDLLDTGSVIRTGYLTGGSRCVFFAYQGRIAEQKGLLVLIEAAEKLLAEVPGARLLIMGQGDRAIETSLEIFAEAHPGKAVFLRGYNKIIARRILCAADFLVLPSVYEPCGLEDYIAQTLGTIPIAHAVGGLQKIRHGKTGYLYREEPGKPQAETLAELLIALGKRAADADPVCSADPEFLEIIAKSAVNVMKKCDWSAIITEQYLPLYRASKPKNR</sequence>
<evidence type="ECO:0000313" key="7">
    <source>
        <dbReference type="Proteomes" id="UP000823616"/>
    </source>
</evidence>
<evidence type="ECO:0000256" key="1">
    <source>
        <dbReference type="ARBA" id="ARBA00001478"/>
    </source>
</evidence>
<reference evidence="6" key="1">
    <citation type="submission" date="2020-10" db="EMBL/GenBank/DDBJ databases">
        <authorList>
            <person name="Gilroy R."/>
        </authorList>
    </citation>
    <scope>NUCLEOTIDE SEQUENCE</scope>
    <source>
        <strain evidence="6">B3-4054</strain>
    </source>
</reference>
<dbReference type="Pfam" id="PF08323">
    <property type="entry name" value="Glyco_transf_5"/>
    <property type="match status" value="1"/>
</dbReference>
<feature type="domain" description="Starch synthase catalytic" evidence="5">
    <location>
        <begin position="7"/>
        <end position="253"/>
    </location>
</feature>
<dbReference type="EC" id="2.4.1.21" evidence="2"/>
<dbReference type="PANTHER" id="PTHR45825:SF11">
    <property type="entry name" value="ALPHA AMYLASE DOMAIN-CONTAINING PROTEIN"/>
    <property type="match status" value="1"/>
</dbReference>
<dbReference type="Pfam" id="PF13692">
    <property type="entry name" value="Glyco_trans_1_4"/>
    <property type="match status" value="1"/>
</dbReference>
<dbReference type="PANTHER" id="PTHR45825">
    <property type="entry name" value="GRANULE-BOUND STARCH SYNTHASE 1, CHLOROPLASTIC/AMYLOPLASTIC"/>
    <property type="match status" value="1"/>
</dbReference>
<dbReference type="EMBL" id="JADIMS010000114">
    <property type="protein sequence ID" value="MBO8450688.1"/>
    <property type="molecule type" value="Genomic_DNA"/>
</dbReference>
<comment type="caution">
    <text evidence="6">The sequence shown here is derived from an EMBL/GenBank/DDBJ whole genome shotgun (WGS) entry which is preliminary data.</text>
</comment>
<gene>
    <name evidence="6" type="ORF">IAA96_06245</name>
</gene>
<organism evidence="6 7">
    <name type="scientific">Candidatus Avitreponema avistercoris</name>
    <dbReference type="NCBI Taxonomy" id="2840705"/>
    <lineage>
        <taxon>Bacteria</taxon>
        <taxon>Pseudomonadati</taxon>
        <taxon>Spirochaetota</taxon>
        <taxon>Spirochaetia</taxon>
        <taxon>Spirochaetales</taxon>
        <taxon>Candidatus Avitreponema</taxon>
    </lineage>
</organism>
<evidence type="ECO:0000313" key="6">
    <source>
        <dbReference type="EMBL" id="MBO8450688.1"/>
    </source>
</evidence>
<keyword evidence="3" id="KW-0328">Glycosyltransferase</keyword>
<accession>A0A9D9END9</accession>
<protein>
    <recommendedName>
        <fullName evidence="2">starch synthase</fullName>
        <ecNumber evidence="2">2.4.1.21</ecNumber>
    </recommendedName>
</protein>
<evidence type="ECO:0000256" key="3">
    <source>
        <dbReference type="ARBA" id="ARBA00022676"/>
    </source>
</evidence>
<keyword evidence="4" id="KW-0808">Transferase</keyword>
<dbReference type="InterPro" id="IPR013534">
    <property type="entry name" value="Starch_synth_cat_dom"/>
</dbReference>
<dbReference type="SUPFAM" id="SSF53756">
    <property type="entry name" value="UDP-Glycosyltransferase/glycogen phosphorylase"/>
    <property type="match status" value="1"/>
</dbReference>
<proteinExistence type="predicted"/>
<evidence type="ECO:0000259" key="5">
    <source>
        <dbReference type="Pfam" id="PF08323"/>
    </source>
</evidence>
<dbReference type="Proteomes" id="UP000823616">
    <property type="component" value="Unassembled WGS sequence"/>
</dbReference>
<comment type="catalytic activity">
    <reaction evidence="1">
        <text>[(1-&gt;4)-alpha-D-glucosyl](n) + ADP-alpha-D-glucose = [(1-&gt;4)-alpha-D-glucosyl](n+1) + ADP + H(+)</text>
        <dbReference type="Rhea" id="RHEA:18189"/>
        <dbReference type="Rhea" id="RHEA-COMP:9584"/>
        <dbReference type="Rhea" id="RHEA-COMP:9587"/>
        <dbReference type="ChEBI" id="CHEBI:15378"/>
        <dbReference type="ChEBI" id="CHEBI:15444"/>
        <dbReference type="ChEBI" id="CHEBI:57498"/>
        <dbReference type="ChEBI" id="CHEBI:456216"/>
        <dbReference type="EC" id="2.4.1.21"/>
    </reaction>
</comment>
<evidence type="ECO:0000256" key="4">
    <source>
        <dbReference type="ARBA" id="ARBA00022679"/>
    </source>
</evidence>
<name>A0A9D9END9_9SPIR</name>
<reference evidence="6" key="2">
    <citation type="journal article" date="2021" name="PeerJ">
        <title>Extensive microbial diversity within the chicken gut microbiome revealed by metagenomics and culture.</title>
        <authorList>
            <person name="Gilroy R."/>
            <person name="Ravi A."/>
            <person name="Getino M."/>
            <person name="Pursley I."/>
            <person name="Horton D.L."/>
            <person name="Alikhan N.F."/>
            <person name="Baker D."/>
            <person name="Gharbi K."/>
            <person name="Hall N."/>
            <person name="Watson M."/>
            <person name="Adriaenssens E.M."/>
            <person name="Foster-Nyarko E."/>
            <person name="Jarju S."/>
            <person name="Secka A."/>
            <person name="Antonio M."/>
            <person name="Oren A."/>
            <person name="Chaudhuri R.R."/>
            <person name="La Ragione R."/>
            <person name="Hildebrand F."/>
            <person name="Pallen M.J."/>
        </authorList>
    </citation>
    <scope>NUCLEOTIDE SEQUENCE</scope>
    <source>
        <strain evidence="6">B3-4054</strain>
    </source>
</reference>
<dbReference type="AlphaFoldDB" id="A0A9D9END9"/>